<dbReference type="AlphaFoldDB" id="A0A426ZAF3"/>
<comment type="caution">
    <text evidence="1">The sequence shown here is derived from an EMBL/GenBank/DDBJ whole genome shotgun (WGS) entry which is preliminary data.</text>
</comment>
<protein>
    <submittedName>
        <fullName evidence="1">Uncharacterized protein</fullName>
    </submittedName>
</protein>
<accession>A0A426ZAF3</accession>
<proteinExistence type="predicted"/>
<evidence type="ECO:0000313" key="1">
    <source>
        <dbReference type="EMBL" id="RRT60903.1"/>
    </source>
</evidence>
<sequence length="97" mass="11168">MLAKGIGSLLGWRRGVRPTKTETRRKIIGGSRKAYRDLGIRPSLDDEVRSHREFARRFAEGIEKLIGNMKGDRREEDQRTCHKNAGSYQIMRELGLI</sequence>
<gene>
    <name evidence="1" type="ORF">B296_00012631</name>
</gene>
<organism evidence="1 2">
    <name type="scientific">Ensete ventricosum</name>
    <name type="common">Abyssinian banana</name>
    <name type="synonym">Musa ensete</name>
    <dbReference type="NCBI Taxonomy" id="4639"/>
    <lineage>
        <taxon>Eukaryota</taxon>
        <taxon>Viridiplantae</taxon>
        <taxon>Streptophyta</taxon>
        <taxon>Embryophyta</taxon>
        <taxon>Tracheophyta</taxon>
        <taxon>Spermatophyta</taxon>
        <taxon>Magnoliopsida</taxon>
        <taxon>Liliopsida</taxon>
        <taxon>Zingiberales</taxon>
        <taxon>Musaceae</taxon>
        <taxon>Ensete</taxon>
    </lineage>
</organism>
<dbReference type="Proteomes" id="UP000287651">
    <property type="component" value="Unassembled WGS sequence"/>
</dbReference>
<reference evidence="1 2" key="1">
    <citation type="journal article" date="2014" name="Agronomy (Basel)">
        <title>A Draft Genome Sequence for Ensete ventricosum, the Drought-Tolerant Tree Against Hunger.</title>
        <authorList>
            <person name="Harrison J."/>
            <person name="Moore K.A."/>
            <person name="Paszkiewicz K."/>
            <person name="Jones T."/>
            <person name="Grant M."/>
            <person name="Ambacheew D."/>
            <person name="Muzemil S."/>
            <person name="Studholme D.J."/>
        </authorList>
    </citation>
    <scope>NUCLEOTIDE SEQUENCE [LARGE SCALE GENOMIC DNA]</scope>
</reference>
<evidence type="ECO:0000313" key="2">
    <source>
        <dbReference type="Proteomes" id="UP000287651"/>
    </source>
</evidence>
<dbReference type="EMBL" id="AMZH03007606">
    <property type="protein sequence ID" value="RRT60903.1"/>
    <property type="molecule type" value="Genomic_DNA"/>
</dbReference>
<name>A0A426ZAF3_ENSVE</name>